<dbReference type="OMA" id="VVWVEVM"/>
<dbReference type="AlphaFoldDB" id="A0A1S3IQ51"/>
<dbReference type="RefSeq" id="XP_013399664.1">
    <property type="nucleotide sequence ID" value="XM_013544210.1"/>
</dbReference>
<accession>A0A1S3IQ51</accession>
<feature type="domain" description="F-box" evidence="1">
    <location>
        <begin position="34"/>
        <end position="80"/>
    </location>
</feature>
<dbReference type="SUPFAM" id="SSF52047">
    <property type="entry name" value="RNI-like"/>
    <property type="match status" value="1"/>
</dbReference>
<reference evidence="3" key="1">
    <citation type="submission" date="2025-08" db="UniProtKB">
        <authorList>
            <consortium name="RefSeq"/>
        </authorList>
    </citation>
    <scope>IDENTIFICATION</scope>
    <source>
        <tissue evidence="3">Gonads</tissue>
    </source>
</reference>
<dbReference type="PANTHER" id="PTHR20872:SF1">
    <property type="entry name" value="F-BOX DOMAIN-CONTAINING PROTEIN"/>
    <property type="match status" value="1"/>
</dbReference>
<dbReference type="InterPro" id="IPR001810">
    <property type="entry name" value="F-box_dom"/>
</dbReference>
<organism evidence="2 3">
    <name type="scientific">Lingula anatina</name>
    <name type="common">Brachiopod</name>
    <name type="synonym">Lingula unguis</name>
    <dbReference type="NCBI Taxonomy" id="7574"/>
    <lineage>
        <taxon>Eukaryota</taxon>
        <taxon>Metazoa</taxon>
        <taxon>Spiralia</taxon>
        <taxon>Lophotrochozoa</taxon>
        <taxon>Brachiopoda</taxon>
        <taxon>Linguliformea</taxon>
        <taxon>Lingulata</taxon>
        <taxon>Lingulida</taxon>
        <taxon>Linguloidea</taxon>
        <taxon>Lingulidae</taxon>
        <taxon>Lingula</taxon>
    </lineage>
</organism>
<dbReference type="STRING" id="7574.A0A1S3IQ51"/>
<dbReference type="Proteomes" id="UP000085678">
    <property type="component" value="Unplaced"/>
</dbReference>
<dbReference type="KEGG" id="lak:106165847"/>
<dbReference type="Pfam" id="PF12937">
    <property type="entry name" value="F-box-like"/>
    <property type="match status" value="1"/>
</dbReference>
<dbReference type="InterPro" id="IPR036047">
    <property type="entry name" value="F-box-like_dom_sf"/>
</dbReference>
<dbReference type="SUPFAM" id="SSF81383">
    <property type="entry name" value="F-box domain"/>
    <property type="match status" value="1"/>
</dbReference>
<dbReference type="PANTHER" id="PTHR20872">
    <property type="match status" value="1"/>
</dbReference>
<name>A0A1S3IQ51_LINAN</name>
<dbReference type="InterPro" id="IPR032675">
    <property type="entry name" value="LRR_dom_sf"/>
</dbReference>
<sequence length="523" mass="59443">MGSLADSAGAINEQDEIRKVKENAQVTSEEYESGPDFSDLPDVVWVQVLKKLSLSDRASVAATCHALNEAFNHPSLWHTVTVILRGTSKPVSLWYLDERGVNTGLLTVEYKYLQLIKRFGSFFQNLSLLIQGYFNKVPPHVNEIVSELSARCRLETLTLQVGSIRTALENDGGLARSGRPKEEDLRVILSLLNNSYRLREFQLLSWPSCNPNKYPGLDIIQSLCENEKLKQLEKLNLFYDECKWSTVNAHLPSAERMVTTVQHFTYLSHLSLRLCMMSDELVKGLSKSGRTPLSNLKILVTYSRHNPALAIPEIYSSSWSQLSQHSPELEVEITFLTRMPYVEKAALLKPEIPLTGLAFMTYSNCTSQDILGITDKYSKTLKKLVNFSFGEFFDEELITLVSCSSRMDSLVHLGEIYSNTIVQLAQLKQWKVFEFKANMIKFEDPSLQDEDVVVGQRENGELYLTSLERKPCLEEDRLDSLASLREEVSRLLGYCWHPQVPDAEEQEPSYGYFHALENNALFV</sequence>
<proteinExistence type="predicted"/>
<dbReference type="Gene3D" id="1.20.1280.50">
    <property type="match status" value="1"/>
</dbReference>
<gene>
    <name evidence="3" type="primary">LOC106165847</name>
</gene>
<dbReference type="SMART" id="SM00256">
    <property type="entry name" value="FBOX"/>
    <property type="match status" value="1"/>
</dbReference>
<evidence type="ECO:0000259" key="1">
    <source>
        <dbReference type="PROSITE" id="PS50181"/>
    </source>
</evidence>
<dbReference type="PROSITE" id="PS50181">
    <property type="entry name" value="FBOX"/>
    <property type="match status" value="1"/>
</dbReference>
<dbReference type="OrthoDB" id="9974792at2759"/>
<evidence type="ECO:0000313" key="2">
    <source>
        <dbReference type="Proteomes" id="UP000085678"/>
    </source>
</evidence>
<protein>
    <submittedName>
        <fullName evidence="3">Uncharacterized protein LOC106165847</fullName>
    </submittedName>
</protein>
<dbReference type="Gene3D" id="3.80.10.10">
    <property type="entry name" value="Ribonuclease Inhibitor"/>
    <property type="match status" value="1"/>
</dbReference>
<keyword evidence="2" id="KW-1185">Reference proteome</keyword>
<dbReference type="InParanoid" id="A0A1S3IQ51"/>
<dbReference type="GeneID" id="106165847"/>
<evidence type="ECO:0000313" key="3">
    <source>
        <dbReference type="RefSeq" id="XP_013399664.1"/>
    </source>
</evidence>